<reference evidence="1" key="1">
    <citation type="journal article" date="2014" name="Front. Microbiol.">
        <title>High frequency of phylogenetically diverse reductive dehalogenase-homologous genes in deep subseafloor sedimentary metagenomes.</title>
        <authorList>
            <person name="Kawai M."/>
            <person name="Futagami T."/>
            <person name="Toyoda A."/>
            <person name="Takaki Y."/>
            <person name="Nishi S."/>
            <person name="Hori S."/>
            <person name="Arai W."/>
            <person name="Tsubouchi T."/>
            <person name="Morono Y."/>
            <person name="Uchiyama I."/>
            <person name="Ito T."/>
            <person name="Fujiyama A."/>
            <person name="Inagaki F."/>
            <person name="Takami H."/>
        </authorList>
    </citation>
    <scope>NUCLEOTIDE SEQUENCE</scope>
    <source>
        <strain evidence="1">Expedition CK06-06</strain>
    </source>
</reference>
<evidence type="ECO:0000313" key="1">
    <source>
        <dbReference type="EMBL" id="GAG23150.1"/>
    </source>
</evidence>
<dbReference type="EMBL" id="BARS01037159">
    <property type="protein sequence ID" value="GAG23150.1"/>
    <property type="molecule type" value="Genomic_DNA"/>
</dbReference>
<accession>X0VXW4</accession>
<evidence type="ECO:0008006" key="2">
    <source>
        <dbReference type="Google" id="ProtNLM"/>
    </source>
</evidence>
<organism evidence="1">
    <name type="scientific">marine sediment metagenome</name>
    <dbReference type="NCBI Taxonomy" id="412755"/>
    <lineage>
        <taxon>unclassified sequences</taxon>
        <taxon>metagenomes</taxon>
        <taxon>ecological metagenomes</taxon>
    </lineage>
</organism>
<sequence>MSFAKKELCAICGALIPEGQGIKINFKKQGIIVCSEACKEKWEMIWKR</sequence>
<name>X0VXW4_9ZZZZ</name>
<dbReference type="AlphaFoldDB" id="X0VXW4"/>
<gene>
    <name evidence="1" type="ORF">S01H1_57012</name>
</gene>
<comment type="caution">
    <text evidence="1">The sequence shown here is derived from an EMBL/GenBank/DDBJ whole genome shotgun (WGS) entry which is preliminary data.</text>
</comment>
<protein>
    <recommendedName>
        <fullName evidence="2">TRASH domain-containing protein</fullName>
    </recommendedName>
</protein>
<proteinExistence type="predicted"/>